<protein>
    <submittedName>
        <fullName evidence="2">Uncharacterized protein</fullName>
    </submittedName>
</protein>
<keyword evidence="3" id="KW-1185">Reference proteome</keyword>
<accession>A0A7J7RLR8</accession>
<feature type="compositionally biased region" description="Polar residues" evidence="1">
    <location>
        <begin position="124"/>
        <end position="134"/>
    </location>
</feature>
<comment type="caution">
    <text evidence="2">The sequence shown here is derived from an EMBL/GenBank/DDBJ whole genome shotgun (WGS) entry which is preliminary data.</text>
</comment>
<reference evidence="2 3" key="1">
    <citation type="journal article" date="2020" name="Nature">
        <title>Six reference-quality genomes reveal evolution of bat adaptations.</title>
        <authorList>
            <person name="Jebb D."/>
            <person name="Huang Z."/>
            <person name="Pippel M."/>
            <person name="Hughes G.M."/>
            <person name="Lavrichenko K."/>
            <person name="Devanna P."/>
            <person name="Winkler S."/>
            <person name="Jermiin L.S."/>
            <person name="Skirmuntt E.C."/>
            <person name="Katzourakis A."/>
            <person name="Burkitt-Gray L."/>
            <person name="Ray D.A."/>
            <person name="Sullivan K.A.M."/>
            <person name="Roscito J.G."/>
            <person name="Kirilenko B.M."/>
            <person name="Davalos L.M."/>
            <person name="Corthals A.P."/>
            <person name="Power M.L."/>
            <person name="Jones G."/>
            <person name="Ransome R.D."/>
            <person name="Dechmann D.K.N."/>
            <person name="Locatelli A.G."/>
            <person name="Puechmaille S.J."/>
            <person name="Fedrigo O."/>
            <person name="Jarvis E.D."/>
            <person name="Hiller M."/>
            <person name="Vernes S.C."/>
            <person name="Myers E.W."/>
            <person name="Teeling E.C."/>
        </authorList>
    </citation>
    <scope>NUCLEOTIDE SEQUENCE [LARGE SCALE GENOMIC DNA]</scope>
    <source>
        <strain evidence="2">MMyoMyo1</strain>
        <tissue evidence="2">Flight muscle</tissue>
    </source>
</reference>
<proteinExistence type="predicted"/>
<organism evidence="2 3">
    <name type="scientific">Myotis myotis</name>
    <name type="common">Greater mouse-eared bat</name>
    <name type="synonym">Vespertilio myotis</name>
    <dbReference type="NCBI Taxonomy" id="51298"/>
    <lineage>
        <taxon>Eukaryota</taxon>
        <taxon>Metazoa</taxon>
        <taxon>Chordata</taxon>
        <taxon>Craniata</taxon>
        <taxon>Vertebrata</taxon>
        <taxon>Euteleostomi</taxon>
        <taxon>Mammalia</taxon>
        <taxon>Eutheria</taxon>
        <taxon>Laurasiatheria</taxon>
        <taxon>Chiroptera</taxon>
        <taxon>Yangochiroptera</taxon>
        <taxon>Vespertilionidae</taxon>
        <taxon>Myotis</taxon>
    </lineage>
</organism>
<feature type="region of interest" description="Disordered" evidence="1">
    <location>
        <begin position="64"/>
        <end position="108"/>
    </location>
</feature>
<evidence type="ECO:0000313" key="3">
    <source>
        <dbReference type="Proteomes" id="UP000527355"/>
    </source>
</evidence>
<evidence type="ECO:0000313" key="2">
    <source>
        <dbReference type="EMBL" id="KAF6277096.1"/>
    </source>
</evidence>
<dbReference type="EMBL" id="JABWUV010000025">
    <property type="protein sequence ID" value="KAF6277096.1"/>
    <property type="molecule type" value="Genomic_DNA"/>
</dbReference>
<evidence type="ECO:0000256" key="1">
    <source>
        <dbReference type="SAM" id="MobiDB-lite"/>
    </source>
</evidence>
<dbReference type="AlphaFoldDB" id="A0A7J7RLR8"/>
<sequence length="180" mass="19228">MRWRLTSPQAWPLLPWAPLGGPEAGQGQCACSRPTSGAHSRSGWALCSLSPALAQRSVVTLKTKHGDGVRPRQPSCHRRREAHGAARRWPGDVTVASIAEPGPGGGAERLVLERRPAPLGLWRSQHQPGSAETDQWQRRWAPCVGDRPAGGAGGLTGFRRHTGPTSRLPCAGGRPRRAGV</sequence>
<dbReference type="Proteomes" id="UP000527355">
    <property type="component" value="Unassembled WGS sequence"/>
</dbReference>
<gene>
    <name evidence="2" type="ORF">mMyoMyo1_010277</name>
</gene>
<name>A0A7J7RLR8_MYOMY</name>
<feature type="region of interest" description="Disordered" evidence="1">
    <location>
        <begin position="121"/>
        <end position="180"/>
    </location>
</feature>